<organism evidence="1 2">
    <name type="scientific">Tetracentron sinense</name>
    <name type="common">Spur-leaf</name>
    <dbReference type="NCBI Taxonomy" id="13715"/>
    <lineage>
        <taxon>Eukaryota</taxon>
        <taxon>Viridiplantae</taxon>
        <taxon>Streptophyta</taxon>
        <taxon>Embryophyta</taxon>
        <taxon>Tracheophyta</taxon>
        <taxon>Spermatophyta</taxon>
        <taxon>Magnoliopsida</taxon>
        <taxon>Trochodendrales</taxon>
        <taxon>Trochodendraceae</taxon>
        <taxon>Tetracentron</taxon>
    </lineage>
</organism>
<evidence type="ECO:0000313" key="1">
    <source>
        <dbReference type="EMBL" id="KAF8408019.1"/>
    </source>
</evidence>
<evidence type="ECO:0000313" key="2">
    <source>
        <dbReference type="Proteomes" id="UP000655225"/>
    </source>
</evidence>
<dbReference type="EMBL" id="JABCRI010000004">
    <property type="protein sequence ID" value="KAF8408019.1"/>
    <property type="molecule type" value="Genomic_DNA"/>
</dbReference>
<accession>A0A835DPQ2</accession>
<name>A0A835DPQ2_TETSI</name>
<dbReference type="Proteomes" id="UP000655225">
    <property type="component" value="Unassembled WGS sequence"/>
</dbReference>
<gene>
    <name evidence="1" type="ORF">HHK36_007159</name>
</gene>
<sequence length="90" mass="10055">MFSSGLRVSGYKLIPAYKTVQTLMEGELVVKQRVRTGQSAFTLDVSRLIVAMEGFKDAVCNAYCPRKSRKVSCYEMKGSESSDVAFLELF</sequence>
<dbReference type="AlphaFoldDB" id="A0A835DPQ2"/>
<comment type="caution">
    <text evidence="1">The sequence shown here is derived from an EMBL/GenBank/DDBJ whole genome shotgun (WGS) entry which is preliminary data.</text>
</comment>
<protein>
    <submittedName>
        <fullName evidence="1">Uncharacterized protein</fullName>
    </submittedName>
</protein>
<reference evidence="1 2" key="1">
    <citation type="submission" date="2020-04" db="EMBL/GenBank/DDBJ databases">
        <title>Plant Genome Project.</title>
        <authorList>
            <person name="Zhang R.-G."/>
        </authorList>
    </citation>
    <scope>NUCLEOTIDE SEQUENCE [LARGE SCALE GENOMIC DNA]</scope>
    <source>
        <strain evidence="1">YNK0</strain>
        <tissue evidence="1">Leaf</tissue>
    </source>
</reference>
<keyword evidence="2" id="KW-1185">Reference proteome</keyword>
<proteinExistence type="predicted"/>